<dbReference type="SUPFAM" id="SSF52172">
    <property type="entry name" value="CheY-like"/>
    <property type="match status" value="1"/>
</dbReference>
<dbReference type="InterPro" id="IPR016032">
    <property type="entry name" value="Sig_transdc_resp-reg_C-effctor"/>
</dbReference>
<feature type="domain" description="Response regulatory" evidence="5">
    <location>
        <begin position="10"/>
        <end position="126"/>
    </location>
</feature>
<dbReference type="InterPro" id="IPR039420">
    <property type="entry name" value="WalR-like"/>
</dbReference>
<dbReference type="SMART" id="SM00421">
    <property type="entry name" value="HTH_LUXR"/>
    <property type="match status" value="1"/>
</dbReference>
<accession>A0A2U2B5L0</accession>
<feature type="domain" description="HTH luxR-type" evidence="4">
    <location>
        <begin position="148"/>
        <end position="213"/>
    </location>
</feature>
<dbReference type="AlphaFoldDB" id="A0A2U2B5L0"/>
<dbReference type="InterPro" id="IPR058245">
    <property type="entry name" value="NreC/VraR/RcsB-like_REC"/>
</dbReference>
<dbReference type="CDD" id="cd17535">
    <property type="entry name" value="REC_NarL-like"/>
    <property type="match status" value="1"/>
</dbReference>
<keyword evidence="2 6" id="KW-0238">DNA-binding</keyword>
<evidence type="ECO:0000259" key="4">
    <source>
        <dbReference type="PROSITE" id="PS50043"/>
    </source>
</evidence>
<dbReference type="PRINTS" id="PR00038">
    <property type="entry name" value="HTHLUXR"/>
</dbReference>
<keyword evidence="1 3" id="KW-0597">Phosphoprotein</keyword>
<dbReference type="PROSITE" id="PS50043">
    <property type="entry name" value="HTH_LUXR_2"/>
    <property type="match status" value="1"/>
</dbReference>
<dbReference type="InterPro" id="IPR000792">
    <property type="entry name" value="Tscrpt_reg_LuxR_C"/>
</dbReference>
<dbReference type="Pfam" id="PF00196">
    <property type="entry name" value="GerE"/>
    <property type="match status" value="1"/>
</dbReference>
<evidence type="ECO:0000313" key="6">
    <source>
        <dbReference type="EMBL" id="PWD98360.1"/>
    </source>
</evidence>
<dbReference type="SUPFAM" id="SSF46894">
    <property type="entry name" value="C-terminal effector domain of the bipartite response regulators"/>
    <property type="match status" value="1"/>
</dbReference>
<dbReference type="InterPro" id="IPR001789">
    <property type="entry name" value="Sig_transdc_resp-reg_receiver"/>
</dbReference>
<dbReference type="InterPro" id="IPR011006">
    <property type="entry name" value="CheY-like_superfamily"/>
</dbReference>
<dbReference type="SMART" id="SM00448">
    <property type="entry name" value="REC"/>
    <property type="match status" value="1"/>
</dbReference>
<dbReference type="Gene3D" id="3.40.50.2300">
    <property type="match status" value="1"/>
</dbReference>
<dbReference type="EMBL" id="QEWP01000015">
    <property type="protein sequence ID" value="PWD98360.1"/>
    <property type="molecule type" value="Genomic_DNA"/>
</dbReference>
<dbReference type="Proteomes" id="UP000244956">
    <property type="component" value="Unassembled WGS sequence"/>
</dbReference>
<protein>
    <submittedName>
        <fullName evidence="6">DNA-binding response regulator</fullName>
    </submittedName>
</protein>
<dbReference type="PANTHER" id="PTHR43214">
    <property type="entry name" value="TWO-COMPONENT RESPONSE REGULATOR"/>
    <property type="match status" value="1"/>
</dbReference>
<dbReference type="PROSITE" id="PS00622">
    <property type="entry name" value="HTH_LUXR_1"/>
    <property type="match status" value="1"/>
</dbReference>
<keyword evidence="7" id="KW-1185">Reference proteome</keyword>
<name>A0A2U2B5L0_9BACT</name>
<dbReference type="PANTHER" id="PTHR43214:SF43">
    <property type="entry name" value="TWO-COMPONENT RESPONSE REGULATOR"/>
    <property type="match status" value="1"/>
</dbReference>
<sequence>MPDSMDKIFKTVIVDDHKIFRTGLEYILNNLSCIKVIGEAGNAKDLFNLLKRSRPDLIFMDIKLPDTDGIETTKMVKEKFPDVNVIGLTMFSEIEYFNKMIEAGASGFLLKHTQEDELEEAIKTVMDGDYYFSKEFQANTLQNPILNKKKHSISYTKREIEILELIARGMSNHEIADQLNISVYTVDGHRRNLISKAGVKNSANLIFFAIQNGIIDP</sequence>
<organism evidence="6 7">
    <name type="scientific">Marinilabilia rubra</name>
    <dbReference type="NCBI Taxonomy" id="2162893"/>
    <lineage>
        <taxon>Bacteria</taxon>
        <taxon>Pseudomonadati</taxon>
        <taxon>Bacteroidota</taxon>
        <taxon>Bacteroidia</taxon>
        <taxon>Marinilabiliales</taxon>
        <taxon>Marinilabiliaceae</taxon>
        <taxon>Marinilabilia</taxon>
    </lineage>
</organism>
<feature type="modified residue" description="4-aspartylphosphate" evidence="3">
    <location>
        <position position="61"/>
    </location>
</feature>
<evidence type="ECO:0000256" key="3">
    <source>
        <dbReference type="PROSITE-ProRule" id="PRU00169"/>
    </source>
</evidence>
<comment type="caution">
    <text evidence="6">The sequence shown here is derived from an EMBL/GenBank/DDBJ whole genome shotgun (WGS) entry which is preliminary data.</text>
</comment>
<dbReference type="CDD" id="cd06170">
    <property type="entry name" value="LuxR_C_like"/>
    <property type="match status" value="1"/>
</dbReference>
<dbReference type="Pfam" id="PF00072">
    <property type="entry name" value="Response_reg"/>
    <property type="match status" value="1"/>
</dbReference>
<proteinExistence type="predicted"/>
<evidence type="ECO:0000259" key="5">
    <source>
        <dbReference type="PROSITE" id="PS50110"/>
    </source>
</evidence>
<dbReference type="GO" id="GO:0003677">
    <property type="term" value="F:DNA binding"/>
    <property type="evidence" value="ECO:0007669"/>
    <property type="project" value="UniProtKB-KW"/>
</dbReference>
<reference evidence="6 7" key="1">
    <citation type="submission" date="2018-05" db="EMBL/GenBank/DDBJ databases">
        <title>Marinilabilia rubrum sp. nov., isolated from saltern sediment.</title>
        <authorList>
            <person name="Zhang R."/>
        </authorList>
    </citation>
    <scope>NUCLEOTIDE SEQUENCE [LARGE SCALE GENOMIC DNA]</scope>
    <source>
        <strain evidence="6 7">WTE16</strain>
    </source>
</reference>
<evidence type="ECO:0000256" key="1">
    <source>
        <dbReference type="ARBA" id="ARBA00022553"/>
    </source>
</evidence>
<dbReference type="GO" id="GO:0000160">
    <property type="term" value="P:phosphorelay signal transduction system"/>
    <property type="evidence" value="ECO:0007669"/>
    <property type="project" value="InterPro"/>
</dbReference>
<dbReference type="GO" id="GO:0006355">
    <property type="term" value="P:regulation of DNA-templated transcription"/>
    <property type="evidence" value="ECO:0007669"/>
    <property type="project" value="InterPro"/>
</dbReference>
<gene>
    <name evidence="6" type="ORF">DDZ16_15635</name>
</gene>
<dbReference type="PROSITE" id="PS50110">
    <property type="entry name" value="RESPONSE_REGULATORY"/>
    <property type="match status" value="1"/>
</dbReference>
<evidence type="ECO:0000313" key="7">
    <source>
        <dbReference type="Proteomes" id="UP000244956"/>
    </source>
</evidence>
<evidence type="ECO:0000256" key="2">
    <source>
        <dbReference type="ARBA" id="ARBA00023125"/>
    </source>
</evidence>